<feature type="compositionally biased region" description="Basic and acidic residues" evidence="2">
    <location>
        <begin position="131"/>
        <end position="143"/>
    </location>
</feature>
<dbReference type="Proteomes" id="UP000008549">
    <property type="component" value="Unassembled WGS sequence"/>
</dbReference>
<dbReference type="KEGG" id="cbr:CBG_06928"/>
<feature type="compositionally biased region" description="Low complexity" evidence="2">
    <location>
        <begin position="171"/>
        <end position="186"/>
    </location>
</feature>
<dbReference type="RefSeq" id="XP_045093344.1">
    <property type="nucleotide sequence ID" value="XM_045244317.1"/>
</dbReference>
<name>A8X3D9_CAEBR</name>
<proteinExistence type="predicted"/>
<dbReference type="GO" id="GO:0070876">
    <property type="term" value="C:SOSS complex"/>
    <property type="evidence" value="ECO:0000318"/>
    <property type="project" value="GO_Central"/>
</dbReference>
<gene>
    <name evidence="3 5" type="ORF">CBG06928</name>
    <name evidence="3" type="ORF">CBG_06928</name>
</gene>
<dbReference type="GO" id="GO:0005694">
    <property type="term" value="C:chromosome"/>
    <property type="evidence" value="ECO:0007669"/>
    <property type="project" value="UniProtKB-ARBA"/>
</dbReference>
<dbReference type="GO" id="GO:0044818">
    <property type="term" value="P:mitotic G2/M transition checkpoint"/>
    <property type="evidence" value="ECO:0000318"/>
    <property type="project" value="GO_Central"/>
</dbReference>
<accession>A8X3D9</accession>
<dbReference type="FunFam" id="2.40.50.140:FF:000072">
    <property type="entry name" value="SOSS complex subunit B2"/>
    <property type="match status" value="1"/>
</dbReference>
<dbReference type="InterPro" id="IPR012340">
    <property type="entry name" value="NA-bd_OB-fold"/>
</dbReference>
<keyword evidence="4" id="KW-1185">Reference proteome</keyword>
<dbReference type="SUPFAM" id="SSF50249">
    <property type="entry name" value="Nucleic acid-binding proteins"/>
    <property type="match status" value="1"/>
</dbReference>
<dbReference type="InParanoid" id="A8X3D9"/>
<dbReference type="CTD" id="8584500"/>
<dbReference type="EMBL" id="HE601347">
    <property type="protein sequence ID" value="CAP27149.2"/>
    <property type="molecule type" value="Genomic_DNA"/>
</dbReference>
<reference evidence="3 4" key="2">
    <citation type="journal article" date="2011" name="PLoS Genet.">
        <title>Caenorhabditis briggsae recombinant inbred line genotypes reveal inter-strain incompatibility and the evolution of recombination.</title>
        <authorList>
            <person name="Ross J.A."/>
            <person name="Koboldt D.C."/>
            <person name="Staisch J.E."/>
            <person name="Chamberlin H.M."/>
            <person name="Gupta B.P."/>
            <person name="Miller R.D."/>
            <person name="Baird S.E."/>
            <person name="Haag E.S."/>
        </authorList>
    </citation>
    <scope>NUCLEOTIDE SEQUENCE [LARGE SCALE GENOMIC DNA]</scope>
    <source>
        <strain evidence="3 4">AF16</strain>
    </source>
</reference>
<evidence type="ECO:0000313" key="3">
    <source>
        <dbReference type="EMBL" id="CAP27149.2"/>
    </source>
</evidence>
<dbReference type="PANTHER" id="PTHR13356">
    <property type="entry name" value="OB FOLD NUCLEIC ACID BINDING PROTEIN-RELATED"/>
    <property type="match status" value="1"/>
</dbReference>
<evidence type="ECO:0000313" key="5">
    <source>
        <dbReference type="WormBase" id="CBG06928"/>
    </source>
</evidence>
<evidence type="ECO:0000256" key="1">
    <source>
        <dbReference type="ARBA" id="ARBA00023125"/>
    </source>
</evidence>
<dbReference type="PANTHER" id="PTHR13356:SF0">
    <property type="entry name" value="SOSS COMPLEX SUBUNIT B HOMOLOG"/>
    <property type="match status" value="1"/>
</dbReference>
<dbReference type="HOGENOM" id="CLU_102724_3_1_1"/>
<protein>
    <submittedName>
        <fullName evidence="3">Protein CBG06928</fullName>
    </submittedName>
</protein>
<dbReference type="STRING" id="6238.A8X3D9"/>
<keyword evidence="1" id="KW-0238">DNA-binding</keyword>
<evidence type="ECO:0000256" key="2">
    <source>
        <dbReference type="SAM" id="MobiDB-lite"/>
    </source>
</evidence>
<dbReference type="InterPro" id="IPR051231">
    <property type="entry name" value="SOSS-B"/>
</dbReference>
<reference evidence="3 4" key="1">
    <citation type="journal article" date="2003" name="PLoS Biol.">
        <title>The genome sequence of Caenorhabditis briggsae: a platform for comparative genomics.</title>
        <authorList>
            <person name="Stein L.D."/>
            <person name="Bao Z."/>
            <person name="Blasiar D."/>
            <person name="Blumenthal T."/>
            <person name="Brent M.R."/>
            <person name="Chen N."/>
            <person name="Chinwalla A."/>
            <person name="Clarke L."/>
            <person name="Clee C."/>
            <person name="Coghlan A."/>
            <person name="Coulson A."/>
            <person name="D'Eustachio P."/>
            <person name="Fitch D.H."/>
            <person name="Fulton L.A."/>
            <person name="Fulton R.E."/>
            <person name="Griffiths-Jones S."/>
            <person name="Harris T.W."/>
            <person name="Hillier L.W."/>
            <person name="Kamath R."/>
            <person name="Kuwabara P.E."/>
            <person name="Mardis E.R."/>
            <person name="Marra M.A."/>
            <person name="Miner T.L."/>
            <person name="Minx P."/>
            <person name="Mullikin J.C."/>
            <person name="Plumb R.W."/>
            <person name="Rogers J."/>
            <person name="Schein J.E."/>
            <person name="Sohrmann M."/>
            <person name="Spieth J."/>
            <person name="Stajich J.E."/>
            <person name="Wei C."/>
            <person name="Willey D."/>
            <person name="Wilson R.K."/>
            <person name="Durbin R."/>
            <person name="Waterston R.H."/>
        </authorList>
    </citation>
    <scope>NUCLEOTIDE SEQUENCE [LARGE SCALE GENOMIC DNA]</scope>
    <source>
        <strain evidence="3 4">AF16</strain>
    </source>
</reference>
<dbReference type="AlphaFoldDB" id="A8X3D9"/>
<dbReference type="Gene3D" id="2.40.50.140">
    <property type="entry name" value="Nucleic acid-binding proteins"/>
    <property type="match status" value="1"/>
</dbReference>
<organism evidence="3 4">
    <name type="scientific">Caenorhabditis briggsae</name>
    <dbReference type="NCBI Taxonomy" id="6238"/>
    <lineage>
        <taxon>Eukaryota</taxon>
        <taxon>Metazoa</taxon>
        <taxon>Ecdysozoa</taxon>
        <taxon>Nematoda</taxon>
        <taxon>Chromadorea</taxon>
        <taxon>Rhabditida</taxon>
        <taxon>Rhabditina</taxon>
        <taxon>Rhabditomorpha</taxon>
        <taxon>Rhabditoidea</taxon>
        <taxon>Rhabditidae</taxon>
        <taxon>Peloderinae</taxon>
        <taxon>Caenorhabditis</taxon>
    </lineage>
</organism>
<dbReference type="OMA" id="PRECCEM"/>
<sequence length="186" mass="20836">MANQEITLNHLVPYMKNINCTVIVLDGGFSEFSVFRFVILMFSGAYKPTAHGSVYTLRVADISGSINATIMYPDYTERFDPGDILKIKNASGVVHQSRLQLGVNYRMNGECKKSGEFCMIFNELPNFSDRVLPENLRDPRDQQRQGPPSRGQQRHQPPRQPSQPRGPPQPSTSGGQVGPSSRRILK</sequence>
<dbReference type="GO" id="GO:0003677">
    <property type="term" value="F:DNA binding"/>
    <property type="evidence" value="ECO:0000318"/>
    <property type="project" value="GO_Central"/>
</dbReference>
<feature type="compositionally biased region" description="Pro residues" evidence="2">
    <location>
        <begin position="158"/>
        <end position="170"/>
    </location>
</feature>
<dbReference type="GO" id="GO:0000724">
    <property type="term" value="P:double-strand break repair via homologous recombination"/>
    <property type="evidence" value="ECO:0000318"/>
    <property type="project" value="GO_Central"/>
</dbReference>
<dbReference type="WormBase" id="CBG06928">
    <property type="protein sequence ID" value="CBP41897"/>
    <property type="gene ID" value="WBGene00029116"/>
</dbReference>
<dbReference type="GeneID" id="8584500"/>
<dbReference type="GO" id="GO:0010212">
    <property type="term" value="P:response to ionizing radiation"/>
    <property type="evidence" value="ECO:0000318"/>
    <property type="project" value="GO_Central"/>
</dbReference>
<evidence type="ECO:0000313" key="4">
    <source>
        <dbReference type="Proteomes" id="UP000008549"/>
    </source>
</evidence>
<feature type="region of interest" description="Disordered" evidence="2">
    <location>
        <begin position="131"/>
        <end position="186"/>
    </location>
</feature>
<dbReference type="eggNOG" id="KOG3416">
    <property type="taxonomic scope" value="Eukaryota"/>
</dbReference>